<proteinExistence type="predicted"/>
<accession>A0A426Q188</accession>
<dbReference type="Pfam" id="PF00501">
    <property type="entry name" value="AMP-binding"/>
    <property type="match status" value="1"/>
</dbReference>
<dbReference type="PANTHER" id="PTHR43845:SF1">
    <property type="entry name" value="BLR5969 PROTEIN"/>
    <property type="match status" value="1"/>
</dbReference>
<dbReference type="InterPro" id="IPR042099">
    <property type="entry name" value="ANL_N_sf"/>
</dbReference>
<evidence type="ECO:0000313" key="2">
    <source>
        <dbReference type="EMBL" id="RRO87635.1"/>
    </source>
</evidence>
<dbReference type="EMBL" id="PQNK01000002">
    <property type="protein sequence ID" value="RRO87635.1"/>
    <property type="molecule type" value="Genomic_DNA"/>
</dbReference>
<protein>
    <submittedName>
        <fullName evidence="2">AMP-dependent synthetase</fullName>
    </submittedName>
</protein>
<evidence type="ECO:0000259" key="1">
    <source>
        <dbReference type="Pfam" id="PF00501"/>
    </source>
</evidence>
<dbReference type="Proteomes" id="UP000276526">
    <property type="component" value="Unassembled WGS sequence"/>
</dbReference>
<dbReference type="PROSITE" id="PS00455">
    <property type="entry name" value="AMP_BINDING"/>
    <property type="match status" value="1"/>
</dbReference>
<dbReference type="RefSeq" id="WP_125173886.1">
    <property type="nucleotide sequence ID" value="NZ_JALGIX010000003.1"/>
</dbReference>
<dbReference type="PANTHER" id="PTHR43845">
    <property type="entry name" value="BLR5969 PROTEIN"/>
    <property type="match status" value="1"/>
</dbReference>
<dbReference type="InterPro" id="IPR000873">
    <property type="entry name" value="AMP-dep_synth/lig_dom"/>
</dbReference>
<evidence type="ECO:0000313" key="3">
    <source>
        <dbReference type="Proteomes" id="UP000276526"/>
    </source>
</evidence>
<reference evidence="2 3" key="1">
    <citation type="submission" date="2018-01" db="EMBL/GenBank/DDBJ databases">
        <title>Twenty Corynebacterium bovis Genomes.</title>
        <authorList>
            <person name="Gulvik C.A."/>
        </authorList>
    </citation>
    <scope>NUCLEOTIDE SEQUENCE [LARGE SCALE GENOMIC DNA]</scope>
    <source>
        <strain evidence="2 3">F6900</strain>
    </source>
</reference>
<dbReference type="Gene3D" id="3.40.50.12780">
    <property type="entry name" value="N-terminal domain of ligase-like"/>
    <property type="match status" value="1"/>
</dbReference>
<organism evidence="2 3">
    <name type="scientific">Corynebacterium bovis</name>
    <dbReference type="NCBI Taxonomy" id="36808"/>
    <lineage>
        <taxon>Bacteria</taxon>
        <taxon>Bacillati</taxon>
        <taxon>Actinomycetota</taxon>
        <taxon>Actinomycetes</taxon>
        <taxon>Mycobacteriales</taxon>
        <taxon>Corynebacteriaceae</taxon>
        <taxon>Corynebacterium</taxon>
    </lineage>
</organism>
<comment type="caution">
    <text evidence="2">The sequence shown here is derived from an EMBL/GenBank/DDBJ whole genome shotgun (WGS) entry which is preliminary data.</text>
</comment>
<name>A0A426Q188_9CORY</name>
<feature type="domain" description="AMP-dependent synthetase/ligase" evidence="1">
    <location>
        <begin position="64"/>
        <end position="268"/>
    </location>
</feature>
<gene>
    <name evidence="2" type="ORF">CXF48_01595</name>
</gene>
<dbReference type="SUPFAM" id="SSF56801">
    <property type="entry name" value="Acetyl-CoA synthetase-like"/>
    <property type="match status" value="1"/>
</dbReference>
<sequence length="420" mass="45093">MPVHPLAEHISFARKHSPFYRDLYRELPPEVHSPDELPVTDTVAFWHANTPTGNSVLTAPLNDALVLRSGGTTGAPKFSFWTAAEWAEFTAAFGHGLAAAGLPAGSRVADLFFVGDLYASFTFVMDSLARCPVQTVRLPVAGSTPPDHVTDTLRQFHVDVVAGLPTTLRTLAEHVIATGEPLDEVRTILFGGEPVFGDQKVLLDAAFPRADVRSLGYASVDAGLLGTPVPGDDPRVHRVCAPYTVTEIVDDVTGAPVTDPGVPGDLVVTDLRRRLMPVLRYPVGDRAEWVDASRTTFRLLGRGEAGVRIGHVTLYTGDVRDVLAGVDTDGEVTDHQLVVRHHDGRDGLILRAAVADPEADHSALAGRFVAALDVARPNHAEAVAAGDAHPARVEWVRHSDLAVNPRSGKLVRVVDERPLS</sequence>
<dbReference type="InterPro" id="IPR020845">
    <property type="entry name" value="AMP-binding_CS"/>
</dbReference>
<dbReference type="AlphaFoldDB" id="A0A426Q188"/>